<dbReference type="EMBL" id="LR134493">
    <property type="protein sequence ID" value="VEI69231.1"/>
    <property type="molecule type" value="Genomic_DNA"/>
</dbReference>
<gene>
    <name evidence="1" type="ORF">NCTC10036_03577</name>
</gene>
<evidence type="ECO:0000313" key="2">
    <source>
        <dbReference type="Proteomes" id="UP000281904"/>
    </source>
</evidence>
<dbReference type="RefSeq" id="WP_126532185.1">
    <property type="nucleotide sequence ID" value="NZ_LR134493.1"/>
</dbReference>
<proteinExistence type="predicted"/>
<accession>A0A3S4Y4M9</accession>
<dbReference type="AlphaFoldDB" id="A0A3S4Y4M9"/>
<evidence type="ECO:0000313" key="1">
    <source>
        <dbReference type="EMBL" id="VEI69231.1"/>
    </source>
</evidence>
<dbReference type="Proteomes" id="UP000281904">
    <property type="component" value="Chromosome"/>
</dbReference>
<reference evidence="1 2" key="1">
    <citation type="submission" date="2018-12" db="EMBL/GenBank/DDBJ databases">
        <authorList>
            <consortium name="Pathogen Informatics"/>
        </authorList>
    </citation>
    <scope>NUCLEOTIDE SEQUENCE [LARGE SCALE GENOMIC DNA]</scope>
    <source>
        <strain evidence="1 2">NCTC10036</strain>
    </source>
</reference>
<sequence>MTITKDSYQFGIEPAHIVDTTNIRVTEGDVPTLADPQVYAYSLAKLVKTMLNSVLREAEENIPFPVELLPARNSLPTPIIAHTLADRSVLVPVRGGKAPEVVTAPAGSEITVEPIEQAIMVSHMTKVWDHKTATGYTQGTLQQDAVNISESVVRTINAKMVETLESSKLLKTVTAPALSGTLTQKADAIMDALYENTEASFGSQVTDYGVIVHESHLKALSRLAAKQGFSGEDAIKDMLGTDLAYYNGEDRGVFMLAKGFTALSFGCFRHDGEHITVVLSRDGDSQSHSLEIFGKVFVVAEAATTIKMGEGVKPAVLPVVKRIKFTGE</sequence>
<protein>
    <submittedName>
        <fullName evidence="1">Uncharacterized protein</fullName>
    </submittedName>
</protein>
<name>A0A3S4Y4M9_SERRU</name>
<organism evidence="1 2">
    <name type="scientific">Serratia rubidaea</name>
    <name type="common">Serratia marinorubra</name>
    <dbReference type="NCBI Taxonomy" id="61652"/>
    <lineage>
        <taxon>Bacteria</taxon>
        <taxon>Pseudomonadati</taxon>
        <taxon>Pseudomonadota</taxon>
        <taxon>Gammaproteobacteria</taxon>
        <taxon>Enterobacterales</taxon>
        <taxon>Yersiniaceae</taxon>
        <taxon>Serratia</taxon>
    </lineage>
</organism>